<keyword evidence="3" id="KW-0012">Acyltransferase</keyword>
<dbReference type="SUPFAM" id="SSF55729">
    <property type="entry name" value="Acyl-CoA N-acyltransferases (Nat)"/>
    <property type="match status" value="1"/>
</dbReference>
<dbReference type="InterPro" id="IPR051531">
    <property type="entry name" value="N-acetyltransferase"/>
</dbReference>
<dbReference type="Proteomes" id="UP000697710">
    <property type="component" value="Unassembled WGS sequence"/>
</dbReference>
<dbReference type="GO" id="GO:0016747">
    <property type="term" value="F:acyltransferase activity, transferring groups other than amino-acyl groups"/>
    <property type="evidence" value="ECO:0007669"/>
    <property type="project" value="InterPro"/>
</dbReference>
<dbReference type="PANTHER" id="PTHR43792">
    <property type="entry name" value="GNAT FAMILY, PUTATIVE (AFU_ORTHOLOGUE AFUA_3G00765)-RELATED-RELATED"/>
    <property type="match status" value="1"/>
</dbReference>
<evidence type="ECO:0000259" key="2">
    <source>
        <dbReference type="PROSITE" id="PS51186"/>
    </source>
</evidence>
<dbReference type="AlphaFoldDB" id="A0A956M1C3"/>
<dbReference type="Pfam" id="PF13302">
    <property type="entry name" value="Acetyltransf_3"/>
    <property type="match status" value="1"/>
</dbReference>
<gene>
    <name evidence="3" type="ORF">KC729_13815</name>
</gene>
<dbReference type="EC" id="2.3.1.-" evidence="3"/>
<dbReference type="Pfam" id="PF13924">
    <property type="entry name" value="Lipocalin_5"/>
    <property type="match status" value="1"/>
</dbReference>
<organism evidence="3 4">
    <name type="scientific">Eiseniibacteriota bacterium</name>
    <dbReference type="NCBI Taxonomy" id="2212470"/>
    <lineage>
        <taxon>Bacteria</taxon>
        <taxon>Candidatus Eiseniibacteriota</taxon>
    </lineage>
</organism>
<comment type="caution">
    <text evidence="3">The sequence shown here is derived from an EMBL/GenBank/DDBJ whole genome shotgun (WGS) entry which is preliminary data.</text>
</comment>
<dbReference type="Gene3D" id="3.40.630.30">
    <property type="match status" value="1"/>
</dbReference>
<dbReference type="EMBL" id="JAGQHR010000468">
    <property type="protein sequence ID" value="MCA9728762.1"/>
    <property type="molecule type" value="Genomic_DNA"/>
</dbReference>
<dbReference type="PROSITE" id="PS51186">
    <property type="entry name" value="GNAT"/>
    <property type="match status" value="1"/>
</dbReference>
<sequence>MGFEWGDAVPVLTGPRIILRPLRDADVEDLFEIYSHVEVMRYWTSPAHRERAETEKLVAEIRRGFEEGWLFEWGIADRTTDRVIGTATLFHVDWAHRRAEIGYALGRAEWGAGYASEALTVLIGFAFEKLDLHRLEADADPRNERSLRVLARQGFRREGTQLERYWLLGEIQDAALLGLLRHEWTPPGGENPPALEVPAGRVARSALLGSWDLVDWSVRLQDGTESHPFGEGGRGRLVYDDRAQVWLHLQRSTRPPFESGDPFGGTPEEIAAAFHGFLSYYGEYEVDVETATVRHRILGSSFPNWEGTTQERRYTFVGEELVITATPDNVTEGPRAGAVHTLRWRRSPRPAAPLAPAGRSDSAKEERT</sequence>
<proteinExistence type="predicted"/>
<reference evidence="3" key="2">
    <citation type="journal article" date="2021" name="Microbiome">
        <title>Successional dynamics and alternative stable states in a saline activated sludge microbial community over 9 years.</title>
        <authorList>
            <person name="Wang Y."/>
            <person name="Ye J."/>
            <person name="Ju F."/>
            <person name="Liu L."/>
            <person name="Boyd J.A."/>
            <person name="Deng Y."/>
            <person name="Parks D.H."/>
            <person name="Jiang X."/>
            <person name="Yin X."/>
            <person name="Woodcroft B.J."/>
            <person name="Tyson G.W."/>
            <person name="Hugenholtz P."/>
            <person name="Polz M.F."/>
            <person name="Zhang T."/>
        </authorList>
    </citation>
    <scope>NUCLEOTIDE SEQUENCE</scope>
    <source>
        <strain evidence="3">HKST-UBA01</strain>
    </source>
</reference>
<evidence type="ECO:0000313" key="3">
    <source>
        <dbReference type="EMBL" id="MCA9728762.1"/>
    </source>
</evidence>
<evidence type="ECO:0000313" key="4">
    <source>
        <dbReference type="Proteomes" id="UP000697710"/>
    </source>
</evidence>
<keyword evidence="3" id="KW-0808">Transferase</keyword>
<dbReference type="InterPro" id="IPR024311">
    <property type="entry name" value="Lipocalin-like"/>
</dbReference>
<feature type="region of interest" description="Disordered" evidence="1">
    <location>
        <begin position="343"/>
        <end position="368"/>
    </location>
</feature>
<evidence type="ECO:0000256" key="1">
    <source>
        <dbReference type="SAM" id="MobiDB-lite"/>
    </source>
</evidence>
<feature type="domain" description="N-acetyltransferase" evidence="2">
    <location>
        <begin position="17"/>
        <end position="182"/>
    </location>
</feature>
<dbReference type="InterPro" id="IPR016181">
    <property type="entry name" value="Acyl_CoA_acyltransferase"/>
</dbReference>
<accession>A0A956M1C3</accession>
<dbReference type="InterPro" id="IPR000182">
    <property type="entry name" value="GNAT_dom"/>
</dbReference>
<reference evidence="3" key="1">
    <citation type="submission" date="2020-04" db="EMBL/GenBank/DDBJ databases">
        <authorList>
            <person name="Zhang T."/>
        </authorList>
    </citation>
    <scope>NUCLEOTIDE SEQUENCE</scope>
    <source>
        <strain evidence="3">HKST-UBA01</strain>
    </source>
</reference>
<name>A0A956M1C3_UNCEI</name>
<protein>
    <submittedName>
        <fullName evidence="3">GNAT family N-acetyltransferase</fullName>
        <ecNumber evidence="3">2.3.1.-</ecNumber>
    </submittedName>
</protein>